<evidence type="ECO:0000256" key="1">
    <source>
        <dbReference type="ARBA" id="ARBA00004651"/>
    </source>
</evidence>
<evidence type="ECO:0000256" key="4">
    <source>
        <dbReference type="ARBA" id="ARBA00022692"/>
    </source>
</evidence>
<evidence type="ECO:0000256" key="6">
    <source>
        <dbReference type="ARBA" id="ARBA00023136"/>
    </source>
</evidence>
<dbReference type="PROSITE" id="PS50928">
    <property type="entry name" value="ABC_TM1"/>
    <property type="match status" value="1"/>
</dbReference>
<keyword evidence="2 7" id="KW-0813">Transport</keyword>
<feature type="transmembrane region" description="Helical" evidence="7">
    <location>
        <begin position="111"/>
        <end position="132"/>
    </location>
</feature>
<evidence type="ECO:0000313" key="10">
    <source>
        <dbReference type="Proteomes" id="UP001500866"/>
    </source>
</evidence>
<keyword evidence="5 7" id="KW-1133">Transmembrane helix</keyword>
<dbReference type="InterPro" id="IPR051393">
    <property type="entry name" value="ABC_transporter_permease"/>
</dbReference>
<evidence type="ECO:0000256" key="7">
    <source>
        <dbReference type="RuleBase" id="RU363032"/>
    </source>
</evidence>
<evidence type="ECO:0000313" key="9">
    <source>
        <dbReference type="EMBL" id="GAA0590033.1"/>
    </source>
</evidence>
<keyword evidence="3" id="KW-1003">Cell membrane</keyword>
<dbReference type="InterPro" id="IPR000515">
    <property type="entry name" value="MetI-like"/>
</dbReference>
<dbReference type="Pfam" id="PF00528">
    <property type="entry name" value="BPD_transp_1"/>
    <property type="match status" value="1"/>
</dbReference>
<keyword evidence="10" id="KW-1185">Reference proteome</keyword>
<dbReference type="InterPro" id="IPR035906">
    <property type="entry name" value="MetI-like_sf"/>
</dbReference>
<sequence>MKEFIGLENYRQLFRDPVIPNAIWHDYFLVLTKVIGIMILALFFAVALTQLRIKEAPFYRIVFFFPNIMSVVIIGILWQFIYNPDIGIINAGLEIMGLENWTKPWLGSLEWALPSLVLPSIWAGIGLFMLLLMGGIMNVPKNLYESAEIDGANEWQQFWKVTVPLIWPQIKTSIIYIVITSLNGSFVLVQVMTRGGPSNVTEVMGSYLYEKAFADYQFGYGAAIGVLILVVSLITVILLQFILKREKVEY</sequence>
<reference evidence="9 10" key="1">
    <citation type="journal article" date="2019" name="Int. J. Syst. Evol. Microbiol.">
        <title>The Global Catalogue of Microorganisms (GCM) 10K type strain sequencing project: providing services to taxonomists for standard genome sequencing and annotation.</title>
        <authorList>
            <consortium name="The Broad Institute Genomics Platform"/>
            <consortium name="The Broad Institute Genome Sequencing Center for Infectious Disease"/>
            <person name="Wu L."/>
            <person name="Ma J."/>
        </authorList>
    </citation>
    <scope>NUCLEOTIDE SEQUENCE [LARGE SCALE GENOMIC DNA]</scope>
    <source>
        <strain evidence="9 10">JCM 15395</strain>
    </source>
</reference>
<keyword evidence="6 7" id="KW-0472">Membrane</keyword>
<feature type="transmembrane region" description="Helical" evidence="7">
    <location>
        <begin position="27"/>
        <end position="49"/>
    </location>
</feature>
<comment type="subcellular location">
    <subcellularLocation>
        <location evidence="1 7">Cell membrane</location>
        <topology evidence="1 7">Multi-pass membrane protein</topology>
    </subcellularLocation>
</comment>
<name>A0ABN1FG76_9BACI</name>
<dbReference type="SUPFAM" id="SSF161098">
    <property type="entry name" value="MetI-like"/>
    <property type="match status" value="1"/>
</dbReference>
<feature type="transmembrane region" description="Helical" evidence="7">
    <location>
        <begin position="61"/>
        <end position="81"/>
    </location>
</feature>
<dbReference type="CDD" id="cd06261">
    <property type="entry name" value="TM_PBP2"/>
    <property type="match status" value="1"/>
</dbReference>
<proteinExistence type="inferred from homology"/>
<dbReference type="Proteomes" id="UP001500866">
    <property type="component" value="Unassembled WGS sequence"/>
</dbReference>
<feature type="transmembrane region" description="Helical" evidence="7">
    <location>
        <begin position="218"/>
        <end position="243"/>
    </location>
</feature>
<keyword evidence="4 7" id="KW-0812">Transmembrane</keyword>
<comment type="caution">
    <text evidence="9">The sequence shown here is derived from an EMBL/GenBank/DDBJ whole genome shotgun (WGS) entry which is preliminary data.</text>
</comment>
<evidence type="ECO:0000256" key="2">
    <source>
        <dbReference type="ARBA" id="ARBA00022448"/>
    </source>
</evidence>
<dbReference type="EMBL" id="BAAADS010000001">
    <property type="protein sequence ID" value="GAA0590033.1"/>
    <property type="molecule type" value="Genomic_DNA"/>
</dbReference>
<dbReference type="Gene3D" id="1.10.3720.10">
    <property type="entry name" value="MetI-like"/>
    <property type="match status" value="1"/>
</dbReference>
<organism evidence="9 10">
    <name type="scientific">Virgibacillus siamensis</name>
    <dbReference type="NCBI Taxonomy" id="480071"/>
    <lineage>
        <taxon>Bacteria</taxon>
        <taxon>Bacillati</taxon>
        <taxon>Bacillota</taxon>
        <taxon>Bacilli</taxon>
        <taxon>Bacillales</taxon>
        <taxon>Bacillaceae</taxon>
        <taxon>Virgibacillus</taxon>
    </lineage>
</organism>
<accession>A0ABN1FG76</accession>
<dbReference type="PANTHER" id="PTHR30193">
    <property type="entry name" value="ABC TRANSPORTER PERMEASE PROTEIN"/>
    <property type="match status" value="1"/>
</dbReference>
<dbReference type="PANTHER" id="PTHR30193:SF41">
    <property type="entry name" value="DIACETYLCHITOBIOSE UPTAKE SYSTEM PERMEASE PROTEIN NGCF"/>
    <property type="match status" value="1"/>
</dbReference>
<gene>
    <name evidence="9" type="ORF">GCM10009001_02480</name>
</gene>
<evidence type="ECO:0000259" key="8">
    <source>
        <dbReference type="PROSITE" id="PS50928"/>
    </source>
</evidence>
<comment type="similarity">
    <text evidence="7">Belongs to the binding-protein-dependent transport system permease family.</text>
</comment>
<protein>
    <submittedName>
        <fullName evidence="9">Sugar ABC transporter permease</fullName>
    </submittedName>
</protein>
<feature type="domain" description="ABC transmembrane type-1" evidence="8">
    <location>
        <begin position="23"/>
        <end position="239"/>
    </location>
</feature>
<evidence type="ECO:0000256" key="5">
    <source>
        <dbReference type="ARBA" id="ARBA00022989"/>
    </source>
</evidence>
<evidence type="ECO:0000256" key="3">
    <source>
        <dbReference type="ARBA" id="ARBA00022475"/>
    </source>
</evidence>
<feature type="transmembrane region" description="Helical" evidence="7">
    <location>
        <begin position="174"/>
        <end position="193"/>
    </location>
</feature>